<comment type="caution">
    <text evidence="2">The sequence shown here is derived from an EMBL/GenBank/DDBJ whole genome shotgun (WGS) entry which is preliminary data.</text>
</comment>
<feature type="transmembrane region" description="Helical" evidence="1">
    <location>
        <begin position="123"/>
        <end position="141"/>
    </location>
</feature>
<keyword evidence="1" id="KW-0472">Membrane</keyword>
<dbReference type="OrthoDB" id="5198189at2"/>
<dbReference type="RefSeq" id="WP_154482522.1">
    <property type="nucleotide sequence ID" value="NZ_JAHLOA010000018.1"/>
</dbReference>
<sequence>MRNKKINYFIIMILIPLSIALGVILFKDRKYNLISIIIAFLSCLPIFFSFEKGKTSTRKMTILSVMVAISVAGRFVFAAIPGFKPVTAIVVITAIYFGSEAGFLTGSLSAIISNIYFGQGPWTPFQMFSWGMLGLIAGLPFMRKLLLKNKIILAIYGVFAGVIYSLMMDVWTVLAMDGVFNARRYLAAVTTALPVMAIYAVSNVVFLMLAIKPFGEKLERIKTKYGI</sequence>
<keyword evidence="1" id="KW-0812">Transmembrane</keyword>
<accession>A0A844FF06</accession>
<dbReference type="InterPro" id="IPR009825">
    <property type="entry name" value="ECF_substrate-spec-like"/>
</dbReference>
<gene>
    <name evidence="2" type="ORF">FYJ27_02260</name>
</gene>
<dbReference type="AlphaFoldDB" id="A0A844FF06"/>
<dbReference type="Gene3D" id="1.10.1760.20">
    <property type="match status" value="1"/>
</dbReference>
<keyword evidence="1" id="KW-1133">Transmembrane helix</keyword>
<feature type="transmembrane region" description="Helical" evidence="1">
    <location>
        <begin position="6"/>
        <end position="26"/>
    </location>
</feature>
<evidence type="ECO:0000313" key="2">
    <source>
        <dbReference type="EMBL" id="MSS42560.1"/>
    </source>
</evidence>
<feature type="transmembrane region" description="Helical" evidence="1">
    <location>
        <begin position="33"/>
        <end position="50"/>
    </location>
</feature>
<dbReference type="EMBL" id="VULR01000002">
    <property type="protein sequence ID" value="MSS42560.1"/>
    <property type="molecule type" value="Genomic_DNA"/>
</dbReference>
<evidence type="ECO:0000256" key="1">
    <source>
        <dbReference type="SAM" id="Phobius"/>
    </source>
</evidence>
<proteinExistence type="predicted"/>
<feature type="transmembrane region" description="Helical" evidence="1">
    <location>
        <begin position="186"/>
        <end position="211"/>
    </location>
</feature>
<name>A0A844FF06_9FIRM</name>
<reference evidence="2 3" key="1">
    <citation type="submission" date="2019-08" db="EMBL/GenBank/DDBJ databases">
        <title>In-depth cultivation of the pig gut microbiome towards novel bacterial diversity and tailored functional studies.</title>
        <authorList>
            <person name="Wylensek D."/>
            <person name="Hitch T.C.A."/>
            <person name="Clavel T."/>
        </authorList>
    </citation>
    <scope>NUCLEOTIDE SEQUENCE [LARGE SCALE GENOMIC DNA]</scope>
    <source>
        <strain evidence="2 3">Med78-601-WT-4W-RMD-3</strain>
    </source>
</reference>
<dbReference type="GO" id="GO:0016020">
    <property type="term" value="C:membrane"/>
    <property type="evidence" value="ECO:0007669"/>
    <property type="project" value="InterPro"/>
</dbReference>
<feature type="transmembrane region" description="Helical" evidence="1">
    <location>
        <begin position="153"/>
        <end position="174"/>
    </location>
</feature>
<protein>
    <submittedName>
        <fullName evidence="2">ECF transporter S component</fullName>
    </submittedName>
</protein>
<dbReference type="Proteomes" id="UP000462760">
    <property type="component" value="Unassembled WGS sequence"/>
</dbReference>
<dbReference type="Pfam" id="PF07155">
    <property type="entry name" value="ECF-ribofla_trS"/>
    <property type="match status" value="1"/>
</dbReference>
<evidence type="ECO:0000313" key="3">
    <source>
        <dbReference type="Proteomes" id="UP000462760"/>
    </source>
</evidence>
<organism evidence="2 3">
    <name type="scientific">Anaerosalibacter bizertensis</name>
    <dbReference type="NCBI Taxonomy" id="932217"/>
    <lineage>
        <taxon>Bacteria</taxon>
        <taxon>Bacillati</taxon>
        <taxon>Bacillota</taxon>
        <taxon>Tissierellia</taxon>
        <taxon>Tissierellales</taxon>
        <taxon>Sporanaerobacteraceae</taxon>
        <taxon>Anaerosalibacter</taxon>
    </lineage>
</organism>